<dbReference type="Proteomes" id="UP001304243">
    <property type="component" value="Unassembled WGS sequence"/>
</dbReference>
<dbReference type="Gene3D" id="2.120.10.80">
    <property type="entry name" value="Kelch-type beta propeller"/>
    <property type="match status" value="2"/>
</dbReference>
<protein>
    <recommendedName>
        <fullName evidence="8">Galactose oxidase</fullName>
    </recommendedName>
</protein>
<dbReference type="InterPro" id="IPR015915">
    <property type="entry name" value="Kelch-typ_b-propeller"/>
</dbReference>
<keyword evidence="5" id="KW-0732">Signal</keyword>
<feature type="transmembrane region" description="Helical" evidence="4">
    <location>
        <begin position="300"/>
        <end position="323"/>
    </location>
</feature>
<evidence type="ECO:0000313" key="7">
    <source>
        <dbReference type="Proteomes" id="UP001304243"/>
    </source>
</evidence>
<dbReference type="SUPFAM" id="SSF117281">
    <property type="entry name" value="Kelch motif"/>
    <property type="match status" value="1"/>
</dbReference>
<proteinExistence type="predicted"/>
<keyword evidence="4" id="KW-1133">Transmembrane helix</keyword>
<feature type="compositionally biased region" description="Polar residues" evidence="3">
    <location>
        <begin position="521"/>
        <end position="531"/>
    </location>
</feature>
<keyword evidence="4" id="KW-0812">Transmembrane</keyword>
<feature type="transmembrane region" description="Helical" evidence="4">
    <location>
        <begin position="344"/>
        <end position="364"/>
    </location>
</feature>
<dbReference type="EMBL" id="JASEJX010000038">
    <property type="protein sequence ID" value="KAK4509886.1"/>
    <property type="molecule type" value="Genomic_DNA"/>
</dbReference>
<evidence type="ECO:0008006" key="8">
    <source>
        <dbReference type="Google" id="ProtNLM"/>
    </source>
</evidence>
<dbReference type="PANTHER" id="PTHR46093:SF18">
    <property type="entry name" value="FIBRONECTIN TYPE-III DOMAIN-CONTAINING PROTEIN"/>
    <property type="match status" value="1"/>
</dbReference>
<evidence type="ECO:0000256" key="3">
    <source>
        <dbReference type="SAM" id="MobiDB-lite"/>
    </source>
</evidence>
<sequence length="575" mass="63239">MKCLTAALAAVVTTFIANLDILQAMQLQKRSESECGLLGDSIYCYGGLLMGNAMDTNIYSLPLTNLSNNKSMINLAKTWNLINHTNTRYVLEGRRRANSAVYNNNSLFITGGYTYNGTIITNQTIVYNRNTNTWQTLSTYADANTSSIRQIYNAAAVNLAPIENTIALYGGVTEYPIKNTTTPIQIDSSNQTVMHEGYSSIVNFNYDGNQWLPRSPQTNIPAMLYSAQTVTFNPKTGLIYYLGGFYYTSPDYTKENKQDYKSANVFDTSSASWSSPRLGGPDPSPRMFPTATLLPNSNDILLFGGTSTGQTVAFIDFCYTLNLDTYRWTRQNINTVGAASAPRFAHSAVLVNTTLFIMFGLAVYNNPLDDILVMSVNDVNNLYFPDTFPYIEEIKPVTSSNGTITAESATNSSSSLSTGAVAGITFACVIIGLGVIAAAIFFYIRKKRADKKKMDELSVDWDQVERFYNNGGDANGQIMVENEHYFVVDEQAAVHGFKIRSSPSIALEKHIPNEYDDDNVAKQSTTVSGDTTPKPVDESTTLMKPSIVEGNDAKFIEAAAPPVVRQKPDVFNDKS</sequence>
<keyword evidence="4" id="KW-0472">Membrane</keyword>
<organism evidence="6 7">
    <name type="scientific">Mucor velutinosus</name>
    <dbReference type="NCBI Taxonomy" id="708070"/>
    <lineage>
        <taxon>Eukaryota</taxon>
        <taxon>Fungi</taxon>
        <taxon>Fungi incertae sedis</taxon>
        <taxon>Mucoromycota</taxon>
        <taxon>Mucoromycotina</taxon>
        <taxon>Mucoromycetes</taxon>
        <taxon>Mucorales</taxon>
        <taxon>Mucorineae</taxon>
        <taxon>Mucoraceae</taxon>
        <taxon>Mucor</taxon>
    </lineage>
</organism>
<dbReference type="AlphaFoldDB" id="A0AAN7HWK0"/>
<dbReference type="Pfam" id="PF24681">
    <property type="entry name" value="Kelch_KLHDC2_KLHL20_DRC7"/>
    <property type="match status" value="1"/>
</dbReference>
<gene>
    <name evidence="6" type="ORF">ATC70_007190</name>
</gene>
<keyword evidence="2" id="KW-0677">Repeat</keyword>
<dbReference type="SUPFAM" id="SSF50965">
    <property type="entry name" value="Galactose oxidase, central domain"/>
    <property type="match status" value="1"/>
</dbReference>
<name>A0AAN7HWK0_9FUNG</name>
<evidence type="ECO:0000256" key="2">
    <source>
        <dbReference type="ARBA" id="ARBA00022737"/>
    </source>
</evidence>
<accession>A0AAN7HWK0</accession>
<comment type="caution">
    <text evidence="6">The sequence shown here is derived from an EMBL/GenBank/DDBJ whole genome shotgun (WGS) entry which is preliminary data.</text>
</comment>
<keyword evidence="1" id="KW-0880">Kelch repeat</keyword>
<evidence type="ECO:0000256" key="4">
    <source>
        <dbReference type="SAM" id="Phobius"/>
    </source>
</evidence>
<reference evidence="6 7" key="1">
    <citation type="submission" date="2022-11" db="EMBL/GenBank/DDBJ databases">
        <title>Mucor velutinosus strain NIH1002 WGS.</title>
        <authorList>
            <person name="Subramanian P."/>
            <person name="Mullikin J.C."/>
            <person name="Segre J.A."/>
            <person name="Zelazny A.M."/>
        </authorList>
    </citation>
    <scope>NUCLEOTIDE SEQUENCE [LARGE SCALE GENOMIC DNA]</scope>
    <source>
        <strain evidence="6 7">NIH1002</strain>
    </source>
</reference>
<evidence type="ECO:0000256" key="5">
    <source>
        <dbReference type="SAM" id="SignalP"/>
    </source>
</evidence>
<evidence type="ECO:0000313" key="6">
    <source>
        <dbReference type="EMBL" id="KAK4509886.1"/>
    </source>
</evidence>
<dbReference type="GeneID" id="89950876"/>
<feature type="chain" id="PRO_5042880308" description="Galactose oxidase" evidence="5">
    <location>
        <begin position="25"/>
        <end position="575"/>
    </location>
</feature>
<dbReference type="PANTHER" id="PTHR46093">
    <property type="entry name" value="ACYL-COA-BINDING DOMAIN-CONTAINING PROTEIN 5"/>
    <property type="match status" value="1"/>
</dbReference>
<keyword evidence="7" id="KW-1185">Reference proteome</keyword>
<dbReference type="InterPro" id="IPR011043">
    <property type="entry name" value="Gal_Oxase/kelch_b-propeller"/>
</dbReference>
<dbReference type="RefSeq" id="XP_064676552.1">
    <property type="nucleotide sequence ID" value="XM_064826454.1"/>
</dbReference>
<feature type="signal peptide" evidence="5">
    <location>
        <begin position="1"/>
        <end position="24"/>
    </location>
</feature>
<evidence type="ECO:0000256" key="1">
    <source>
        <dbReference type="ARBA" id="ARBA00022441"/>
    </source>
</evidence>
<feature type="transmembrane region" description="Helical" evidence="4">
    <location>
        <begin position="420"/>
        <end position="444"/>
    </location>
</feature>
<feature type="region of interest" description="Disordered" evidence="3">
    <location>
        <begin position="516"/>
        <end position="540"/>
    </location>
</feature>